<organism evidence="4">
    <name type="scientific">uncultured Alphaproteobacteria bacterium</name>
    <dbReference type="NCBI Taxonomy" id="91750"/>
    <lineage>
        <taxon>Bacteria</taxon>
        <taxon>Pseudomonadati</taxon>
        <taxon>Pseudomonadota</taxon>
        <taxon>Alphaproteobacteria</taxon>
        <taxon>environmental samples</taxon>
    </lineage>
</organism>
<feature type="signal peptide" evidence="2">
    <location>
        <begin position="1"/>
        <end position="25"/>
    </location>
</feature>
<keyword evidence="1 2" id="KW-0732">Signal</keyword>
<evidence type="ECO:0000256" key="2">
    <source>
        <dbReference type="SAM" id="SignalP"/>
    </source>
</evidence>
<gene>
    <name evidence="4" type="ORF">KL86APRO_12240</name>
</gene>
<evidence type="ECO:0000313" key="4">
    <source>
        <dbReference type="EMBL" id="SBW07417.1"/>
    </source>
</evidence>
<proteinExistence type="predicted"/>
<sequence>MKFTRRAGLGLALAMGLFGATQAPAAEPLKVGFVYVGPIGDHGYSYQHEQGRLAVEKHFGDKVKTTFVENVPEGADAERVIRQLAASGHDLIFTTSFGFMNPTVKVARQFPKVKFEHATGYMRAPNLATYMARFYEGRYASGVAAGRLTKSNKLGYIASFPIPEVVRGANAFTLGARSVNPKAEVRVVWVNSWYDPGKEREAAEALMAQGVDVLAQHTDSAAPVQAAEEKGVWAIGQASDMSRFGPKSHLTAIVDDWSGYYIDRIQAVMDGTWKSTDTWDGFDKDMVRLAPFNPATPKDVRDEALAVEQKIKEHKLHPFAGPIRDQSGKEVVPAGKAVSDADLLKMNWFVEGVVGSIPK</sequence>
<dbReference type="GO" id="GO:0005886">
    <property type="term" value="C:plasma membrane"/>
    <property type="evidence" value="ECO:0007669"/>
    <property type="project" value="InterPro"/>
</dbReference>
<dbReference type="InterPro" id="IPR003760">
    <property type="entry name" value="PnrA-like"/>
</dbReference>
<dbReference type="Pfam" id="PF02608">
    <property type="entry name" value="Bmp"/>
    <property type="match status" value="1"/>
</dbReference>
<reference evidence="4" key="1">
    <citation type="submission" date="2016-04" db="EMBL/GenBank/DDBJ databases">
        <authorList>
            <person name="Evans L.H."/>
            <person name="Alamgir A."/>
            <person name="Owens N."/>
            <person name="Weber N.D."/>
            <person name="Virtaneva K."/>
            <person name="Barbian K."/>
            <person name="Babar A."/>
            <person name="Rosenke K."/>
        </authorList>
    </citation>
    <scope>NUCLEOTIDE SEQUENCE</scope>
    <source>
        <strain evidence="4">86</strain>
    </source>
</reference>
<dbReference type="EMBL" id="FLUO01000001">
    <property type="protein sequence ID" value="SBW07417.1"/>
    <property type="molecule type" value="Genomic_DNA"/>
</dbReference>
<evidence type="ECO:0000259" key="3">
    <source>
        <dbReference type="Pfam" id="PF02608"/>
    </source>
</evidence>
<dbReference type="CDD" id="cd19963">
    <property type="entry name" value="PBP1_BMP-like"/>
    <property type="match status" value="1"/>
</dbReference>
<name>A0A212K727_9PROT</name>
<protein>
    <submittedName>
        <fullName evidence="4">Purine-binding protein BAB2_0673</fullName>
    </submittedName>
</protein>
<dbReference type="InterPro" id="IPR052910">
    <property type="entry name" value="ABC-Purine-Binding"/>
</dbReference>
<accession>A0A212K727</accession>
<dbReference type="AlphaFoldDB" id="A0A212K727"/>
<feature type="domain" description="ABC transporter substrate-binding protein PnrA-like" evidence="3">
    <location>
        <begin position="30"/>
        <end position="312"/>
    </location>
</feature>
<dbReference type="PANTHER" id="PTHR43208:SF1">
    <property type="entry name" value="ABC TRANSPORTER SUBSTRATE-BINDING PROTEIN"/>
    <property type="match status" value="1"/>
</dbReference>
<evidence type="ECO:0000256" key="1">
    <source>
        <dbReference type="ARBA" id="ARBA00022729"/>
    </source>
</evidence>
<dbReference type="Gene3D" id="3.40.50.2300">
    <property type="match status" value="2"/>
</dbReference>
<feature type="chain" id="PRO_5013369972" evidence="2">
    <location>
        <begin position="26"/>
        <end position="359"/>
    </location>
</feature>
<dbReference type="PANTHER" id="PTHR43208">
    <property type="entry name" value="ABC TRANSPORTER SUBSTRATE-BINDING PROTEIN"/>
    <property type="match status" value="1"/>
</dbReference>